<dbReference type="EMBL" id="CP020465">
    <property type="protein sequence ID" value="ASP49762.1"/>
    <property type="molecule type" value="Genomic_DNA"/>
</dbReference>
<dbReference type="KEGG" id="cber:B5D82_19490"/>
<sequence length="262" mass="31007">MSARKQYDDMGYVVIRDFLSDIEILAISKHVNSIFESWMCSNKTEIFEHKLVNMHSLTQQVFFEDTPEKRVDFFNSISPVKLTNLLESMFGSEIYFHNTQLFFNPLNSKRLPYWHRDMQYSPISDDIQKAEQKNMVSLHIRIPLVKEKGVEIIPGTHKRWDTDLERDVRFELNGHQNNEELPNAILIELDVGDILIFSSQMIHRGNYELNDSRKALDLCVGQYHHLSFNFFDKQVLPTEKEIELIKNNQWYSCANKLFKRDK</sequence>
<dbReference type="Pfam" id="PF05721">
    <property type="entry name" value="PhyH"/>
    <property type="match status" value="1"/>
</dbReference>
<evidence type="ECO:0000313" key="1">
    <source>
        <dbReference type="EMBL" id="ASP49762.1"/>
    </source>
</evidence>
<reference evidence="1 2" key="1">
    <citation type="submission" date="2017-08" db="EMBL/GenBank/DDBJ databases">
        <title>Complete genome of Colwellia sp. NB097-1, a psychrophile bacterium ioslated from Bering Sea.</title>
        <authorList>
            <person name="Chen X."/>
        </authorList>
    </citation>
    <scope>NUCLEOTIDE SEQUENCE [LARGE SCALE GENOMIC DNA]</scope>
    <source>
        <strain evidence="1 2">NB097-1</strain>
    </source>
</reference>
<dbReference type="PANTHER" id="PTHR40470">
    <property type="entry name" value="PHYTANOYL-COA DIOXYGENASE FAMILY PROTEIN (AFU_ORTHOLOGUE AFUA_2G15850)"/>
    <property type="match status" value="1"/>
</dbReference>
<dbReference type="Gene3D" id="2.60.120.620">
    <property type="entry name" value="q2cbj1_9rhob like domain"/>
    <property type="match status" value="1"/>
</dbReference>
<dbReference type="Proteomes" id="UP000202259">
    <property type="component" value="Chromosome"/>
</dbReference>
<dbReference type="OrthoDB" id="345086at2"/>
<dbReference type="AlphaFoldDB" id="A0A222GDJ1"/>
<protein>
    <submittedName>
        <fullName evidence="1">Phytanoyl-CoA dioxygenase</fullName>
    </submittedName>
</protein>
<accession>A0A222GDJ1</accession>
<name>A0A222GDJ1_9GAMM</name>
<dbReference type="InterPro" id="IPR008775">
    <property type="entry name" value="Phytyl_CoA_dOase-like"/>
</dbReference>
<organism evidence="1 2">
    <name type="scientific">Cognaticolwellia beringensis</name>
    <dbReference type="NCBI Taxonomy" id="1967665"/>
    <lineage>
        <taxon>Bacteria</taxon>
        <taxon>Pseudomonadati</taxon>
        <taxon>Pseudomonadota</taxon>
        <taxon>Gammaproteobacteria</taxon>
        <taxon>Alteromonadales</taxon>
        <taxon>Colwelliaceae</taxon>
        <taxon>Cognaticolwellia</taxon>
    </lineage>
</organism>
<dbReference type="RefSeq" id="WP_081154132.1">
    <property type="nucleotide sequence ID" value="NZ_CP020465.1"/>
</dbReference>
<dbReference type="SUPFAM" id="SSF51197">
    <property type="entry name" value="Clavaminate synthase-like"/>
    <property type="match status" value="1"/>
</dbReference>
<proteinExistence type="predicted"/>
<keyword evidence="1" id="KW-0560">Oxidoreductase</keyword>
<evidence type="ECO:0000313" key="2">
    <source>
        <dbReference type="Proteomes" id="UP000202259"/>
    </source>
</evidence>
<keyword evidence="2" id="KW-1185">Reference proteome</keyword>
<gene>
    <name evidence="1" type="ORF">B5D82_19490</name>
</gene>
<dbReference type="PANTHER" id="PTHR40470:SF1">
    <property type="entry name" value="PHYTANOYL-COA DIOXYGENASE FAMILY PROTEIN (AFU_ORTHOLOGUE AFUA_2G15850)"/>
    <property type="match status" value="1"/>
</dbReference>
<dbReference type="GO" id="GO:0016706">
    <property type="term" value="F:2-oxoglutarate-dependent dioxygenase activity"/>
    <property type="evidence" value="ECO:0007669"/>
    <property type="project" value="UniProtKB-ARBA"/>
</dbReference>
<keyword evidence="1" id="KW-0223">Dioxygenase</keyword>